<dbReference type="Proteomes" id="UP000887581">
    <property type="component" value="Unplaced"/>
</dbReference>
<evidence type="ECO:0000313" key="6">
    <source>
        <dbReference type="WBParaSite" id="sdigi.contig531.g8851.t1"/>
    </source>
</evidence>
<sequence length="177" mass="19771">MDDECVAITTLKILIIGESGVGKSSLMLRFVDDTFDPEIAATIAGQERFRTLTPSYYRGAQGVICVYDVSNRQTFERLGHWMNEVDTYSTKTDAVKMLIGNKIDISSREVTREEGLEFAKKYRMLFIEASAKTREGVQCAFEELIEKVLQTPGLWDSDRSAFALGTNANQTVGNCTC</sequence>
<evidence type="ECO:0000256" key="2">
    <source>
        <dbReference type="ARBA" id="ARBA00022741"/>
    </source>
</evidence>
<keyword evidence="2" id="KW-0547">Nucleotide-binding</keyword>
<organism evidence="5 6">
    <name type="scientific">Setaria digitata</name>
    <dbReference type="NCBI Taxonomy" id="48799"/>
    <lineage>
        <taxon>Eukaryota</taxon>
        <taxon>Metazoa</taxon>
        <taxon>Ecdysozoa</taxon>
        <taxon>Nematoda</taxon>
        <taxon>Chromadorea</taxon>
        <taxon>Rhabditida</taxon>
        <taxon>Spirurina</taxon>
        <taxon>Spiruromorpha</taxon>
        <taxon>Filarioidea</taxon>
        <taxon>Setariidae</taxon>
        <taxon>Setaria</taxon>
    </lineage>
</organism>
<dbReference type="InterPro" id="IPR005225">
    <property type="entry name" value="Small_GTP-bd"/>
</dbReference>
<dbReference type="PANTHER" id="PTHR47977">
    <property type="entry name" value="RAS-RELATED PROTEIN RAB"/>
    <property type="match status" value="1"/>
</dbReference>
<dbReference type="Gene3D" id="3.40.50.300">
    <property type="entry name" value="P-loop containing nucleotide triphosphate hydrolases"/>
    <property type="match status" value="1"/>
</dbReference>
<dbReference type="FunFam" id="3.40.50.300:FF:001447">
    <property type="entry name" value="Ras-related protein Rab-1B"/>
    <property type="match status" value="1"/>
</dbReference>
<evidence type="ECO:0000313" key="5">
    <source>
        <dbReference type="Proteomes" id="UP000887581"/>
    </source>
</evidence>
<dbReference type="InterPro" id="IPR050227">
    <property type="entry name" value="Rab"/>
</dbReference>
<dbReference type="SUPFAM" id="SSF52540">
    <property type="entry name" value="P-loop containing nucleoside triphosphate hydrolases"/>
    <property type="match status" value="1"/>
</dbReference>
<dbReference type="PROSITE" id="PS51421">
    <property type="entry name" value="RAS"/>
    <property type="match status" value="1"/>
</dbReference>
<evidence type="ECO:0000256" key="3">
    <source>
        <dbReference type="ARBA" id="ARBA00022927"/>
    </source>
</evidence>
<accession>A0A915PWX0</accession>
<protein>
    <submittedName>
        <fullName evidence="6">RAB18</fullName>
    </submittedName>
</protein>
<dbReference type="NCBIfam" id="TIGR00231">
    <property type="entry name" value="small_GTP"/>
    <property type="match status" value="1"/>
</dbReference>
<keyword evidence="5" id="KW-1185">Reference proteome</keyword>
<dbReference type="PRINTS" id="PR00449">
    <property type="entry name" value="RASTRNSFRMNG"/>
</dbReference>
<proteinExistence type="predicted"/>
<name>A0A915PWX0_9BILA</name>
<dbReference type="SMART" id="SM00173">
    <property type="entry name" value="RAS"/>
    <property type="match status" value="1"/>
</dbReference>
<keyword evidence="4" id="KW-0342">GTP-binding</keyword>
<dbReference type="GO" id="GO:0005525">
    <property type="term" value="F:GTP binding"/>
    <property type="evidence" value="ECO:0007669"/>
    <property type="project" value="UniProtKB-KW"/>
</dbReference>
<dbReference type="Pfam" id="PF00071">
    <property type="entry name" value="Ras"/>
    <property type="match status" value="1"/>
</dbReference>
<dbReference type="PROSITE" id="PS51419">
    <property type="entry name" value="RAB"/>
    <property type="match status" value="1"/>
</dbReference>
<dbReference type="AlphaFoldDB" id="A0A915PWX0"/>
<dbReference type="SMART" id="SM00175">
    <property type="entry name" value="RAB"/>
    <property type="match status" value="1"/>
</dbReference>
<evidence type="ECO:0000256" key="4">
    <source>
        <dbReference type="ARBA" id="ARBA00023134"/>
    </source>
</evidence>
<dbReference type="InterPro" id="IPR025662">
    <property type="entry name" value="Sigma_54_int_dom_ATP-bd_1"/>
</dbReference>
<dbReference type="GO" id="GO:0003924">
    <property type="term" value="F:GTPase activity"/>
    <property type="evidence" value="ECO:0007669"/>
    <property type="project" value="InterPro"/>
</dbReference>
<dbReference type="InterPro" id="IPR001806">
    <property type="entry name" value="Small_GTPase"/>
</dbReference>
<keyword evidence="1" id="KW-0813">Transport</keyword>
<dbReference type="InterPro" id="IPR027417">
    <property type="entry name" value="P-loop_NTPase"/>
</dbReference>
<keyword evidence="3" id="KW-0653">Protein transport</keyword>
<dbReference type="GO" id="GO:0015031">
    <property type="term" value="P:protein transport"/>
    <property type="evidence" value="ECO:0007669"/>
    <property type="project" value="UniProtKB-KW"/>
</dbReference>
<evidence type="ECO:0000256" key="1">
    <source>
        <dbReference type="ARBA" id="ARBA00022448"/>
    </source>
</evidence>
<dbReference type="SMART" id="SM00174">
    <property type="entry name" value="RHO"/>
    <property type="match status" value="1"/>
</dbReference>
<dbReference type="WBParaSite" id="sdigi.contig531.g8851.t1">
    <property type="protein sequence ID" value="sdigi.contig531.g8851.t1"/>
    <property type="gene ID" value="sdigi.contig531.g8851"/>
</dbReference>
<dbReference type="PROSITE" id="PS00675">
    <property type="entry name" value="SIGMA54_INTERACT_1"/>
    <property type="match status" value="1"/>
</dbReference>
<reference evidence="6" key="1">
    <citation type="submission" date="2022-11" db="UniProtKB">
        <authorList>
            <consortium name="WormBaseParasite"/>
        </authorList>
    </citation>
    <scope>IDENTIFICATION</scope>
</reference>
<dbReference type="Pfam" id="PF08477">
    <property type="entry name" value="Roc"/>
    <property type="match status" value="1"/>
</dbReference>